<feature type="region of interest" description="Disordered" evidence="1">
    <location>
        <begin position="1"/>
        <end position="48"/>
    </location>
</feature>
<evidence type="ECO:0000313" key="2">
    <source>
        <dbReference type="EMBL" id="KAL0122857.1"/>
    </source>
</evidence>
<evidence type="ECO:0000313" key="3">
    <source>
        <dbReference type="Proteomes" id="UP001430953"/>
    </source>
</evidence>
<accession>A0AAW2G8K5</accession>
<dbReference type="AlphaFoldDB" id="A0AAW2G8K5"/>
<comment type="caution">
    <text evidence="2">The sequence shown here is derived from an EMBL/GenBank/DDBJ whole genome shotgun (WGS) entry which is preliminary data.</text>
</comment>
<proteinExistence type="predicted"/>
<dbReference type="EMBL" id="JADYXP020000006">
    <property type="protein sequence ID" value="KAL0122857.1"/>
    <property type="molecule type" value="Genomic_DNA"/>
</dbReference>
<keyword evidence="3" id="KW-1185">Reference proteome</keyword>
<gene>
    <name evidence="2" type="ORF">PUN28_007497</name>
</gene>
<sequence>MPPAPGTDDVTVAAQESSTSSRPATSPPPRRDCPPFARRSSSTRSSCTLHKARFSSRIAVTPVKVSSSSVRSGPVAGFYVFRYRPGMRFVSASE</sequence>
<evidence type="ECO:0000256" key="1">
    <source>
        <dbReference type="SAM" id="MobiDB-lite"/>
    </source>
</evidence>
<organism evidence="2 3">
    <name type="scientific">Cardiocondyla obscurior</name>
    <dbReference type="NCBI Taxonomy" id="286306"/>
    <lineage>
        <taxon>Eukaryota</taxon>
        <taxon>Metazoa</taxon>
        <taxon>Ecdysozoa</taxon>
        <taxon>Arthropoda</taxon>
        <taxon>Hexapoda</taxon>
        <taxon>Insecta</taxon>
        <taxon>Pterygota</taxon>
        <taxon>Neoptera</taxon>
        <taxon>Endopterygota</taxon>
        <taxon>Hymenoptera</taxon>
        <taxon>Apocrita</taxon>
        <taxon>Aculeata</taxon>
        <taxon>Formicoidea</taxon>
        <taxon>Formicidae</taxon>
        <taxon>Myrmicinae</taxon>
        <taxon>Cardiocondyla</taxon>
    </lineage>
</organism>
<reference evidence="2 3" key="1">
    <citation type="submission" date="2023-03" db="EMBL/GenBank/DDBJ databases">
        <title>High recombination rates correlate with genetic variation in Cardiocondyla obscurior ants.</title>
        <authorList>
            <person name="Errbii M."/>
        </authorList>
    </citation>
    <scope>NUCLEOTIDE SEQUENCE [LARGE SCALE GENOMIC DNA]</scope>
    <source>
        <strain evidence="2">Alpha-2009</strain>
        <tissue evidence="2">Whole body</tissue>
    </source>
</reference>
<name>A0AAW2G8K5_9HYME</name>
<dbReference type="Proteomes" id="UP001430953">
    <property type="component" value="Unassembled WGS sequence"/>
</dbReference>
<protein>
    <submittedName>
        <fullName evidence="2">Uncharacterized protein</fullName>
    </submittedName>
</protein>